<dbReference type="Pfam" id="PF14668">
    <property type="entry name" value="RICTOR_V"/>
    <property type="match status" value="1"/>
</dbReference>
<dbReference type="SMART" id="SM01310">
    <property type="entry name" value="RICTOR_V"/>
    <property type="match status" value="1"/>
</dbReference>
<dbReference type="PANTHER" id="PTHR13298">
    <property type="entry name" value="CYTOSOLIC REGULATOR PIANISSIMO"/>
    <property type="match status" value="1"/>
</dbReference>
<dbReference type="SUPFAM" id="SSF48371">
    <property type="entry name" value="ARM repeat"/>
    <property type="match status" value="2"/>
</dbReference>
<organism evidence="7 8">
    <name type="scientific">Starmerella bacillaris</name>
    <name type="common">Yeast</name>
    <name type="synonym">Candida zemplinina</name>
    <dbReference type="NCBI Taxonomy" id="1247836"/>
    <lineage>
        <taxon>Eukaryota</taxon>
        <taxon>Fungi</taxon>
        <taxon>Dikarya</taxon>
        <taxon>Ascomycota</taxon>
        <taxon>Saccharomycotina</taxon>
        <taxon>Dipodascomycetes</taxon>
        <taxon>Dipodascales</taxon>
        <taxon>Trichomonascaceae</taxon>
        <taxon>Starmerella</taxon>
    </lineage>
</organism>
<evidence type="ECO:0000259" key="5">
    <source>
        <dbReference type="SMART" id="SM01308"/>
    </source>
</evidence>
<feature type="domain" description="Rapamycin-insensitive companion of mTOR" evidence="6">
    <location>
        <begin position="1139"/>
        <end position="1210"/>
    </location>
</feature>
<feature type="domain" description="Rapamycin-insensitive companion of mTOR N-terminal" evidence="5">
    <location>
        <begin position="294"/>
        <end position="657"/>
    </location>
</feature>
<dbReference type="InterPro" id="IPR028267">
    <property type="entry name" value="Pianissimo_N"/>
</dbReference>
<evidence type="ECO:0000256" key="3">
    <source>
        <dbReference type="SAM" id="MobiDB-lite"/>
    </source>
</evidence>
<feature type="compositionally biased region" description="Polar residues" evidence="3">
    <location>
        <begin position="38"/>
        <end position="52"/>
    </location>
</feature>
<dbReference type="PANTHER" id="PTHR13298:SF11">
    <property type="entry name" value="RAPAMYCIN-INSENSITIVE COMPANION OF MTOR"/>
    <property type="match status" value="1"/>
</dbReference>
<dbReference type="GO" id="GO:0031932">
    <property type="term" value="C:TORC2 complex"/>
    <property type="evidence" value="ECO:0007669"/>
    <property type="project" value="InterPro"/>
</dbReference>
<accession>A0AAV5RIH8</accession>
<protein>
    <submittedName>
        <fullName evidence="7">TORC2 complex subunit</fullName>
    </submittedName>
</protein>
<dbReference type="InterPro" id="IPR016024">
    <property type="entry name" value="ARM-type_fold"/>
</dbReference>
<name>A0AAV5RIH8_STABA</name>
<feature type="compositionally biased region" description="Polar residues" evidence="3">
    <location>
        <begin position="1275"/>
        <end position="1284"/>
    </location>
</feature>
<evidence type="ECO:0000256" key="1">
    <source>
        <dbReference type="ARBA" id="ARBA00008878"/>
    </source>
</evidence>
<dbReference type="InterPro" id="IPR029451">
    <property type="entry name" value="RICTOR_M"/>
</dbReference>
<dbReference type="Pfam" id="PF14664">
    <property type="entry name" value="RICTOR_N"/>
    <property type="match status" value="1"/>
</dbReference>
<dbReference type="InterPro" id="IPR011989">
    <property type="entry name" value="ARM-like"/>
</dbReference>
<dbReference type="EMBL" id="BTGC01000005">
    <property type="protein sequence ID" value="GMM51329.1"/>
    <property type="molecule type" value="Genomic_DNA"/>
</dbReference>
<reference evidence="7 8" key="1">
    <citation type="journal article" date="2023" name="Elife">
        <title>Identification of key yeast species and microbe-microbe interactions impacting larval growth of Drosophila in the wild.</title>
        <authorList>
            <person name="Mure A."/>
            <person name="Sugiura Y."/>
            <person name="Maeda R."/>
            <person name="Honda K."/>
            <person name="Sakurai N."/>
            <person name="Takahashi Y."/>
            <person name="Watada M."/>
            <person name="Katoh T."/>
            <person name="Gotoh A."/>
            <person name="Gotoh Y."/>
            <person name="Taniguchi I."/>
            <person name="Nakamura K."/>
            <person name="Hayashi T."/>
            <person name="Katayama T."/>
            <person name="Uemura T."/>
            <person name="Hattori Y."/>
        </authorList>
    </citation>
    <scope>NUCLEOTIDE SEQUENCE [LARGE SCALE GENOMIC DNA]</scope>
    <source>
        <strain evidence="7 8">SB-73</strain>
    </source>
</reference>
<keyword evidence="2" id="KW-0175">Coiled coil</keyword>
<dbReference type="SMART" id="SM01308">
    <property type="entry name" value="RICTOR_N"/>
    <property type="match status" value="1"/>
</dbReference>
<dbReference type="SMART" id="SM01303">
    <property type="entry name" value="RasGEF_N_2"/>
    <property type="match status" value="1"/>
</dbReference>
<dbReference type="Proteomes" id="UP001362899">
    <property type="component" value="Unassembled WGS sequence"/>
</dbReference>
<evidence type="ECO:0000313" key="8">
    <source>
        <dbReference type="Proteomes" id="UP001362899"/>
    </source>
</evidence>
<comment type="caution">
    <text evidence="7">The sequence shown here is derived from an EMBL/GenBank/DDBJ whole genome shotgun (WGS) entry which is preliminary data.</text>
</comment>
<dbReference type="Gene3D" id="1.25.10.10">
    <property type="entry name" value="Leucine-rich Repeat Variant"/>
    <property type="match status" value="1"/>
</dbReference>
<dbReference type="Pfam" id="PF14663">
    <property type="entry name" value="RasGEF_N_2"/>
    <property type="match status" value="1"/>
</dbReference>
<sequence>MNRPNREENDLVQPIESDVPNDTRQGRLQASLMHPQEPYTSSSMNLNVNINYESRPPIGQPLSRESDIKLNSDPKISDDSRYSSETDHRESRDKRSNKESRNSEAHDILMQLQLEERIRDAARSMIAELELEPKKTVASAEWQQRKKLQHQIDNSNRIIQELNEELRILSIQEHAAEEEVSSADEDAMNTLNTISVFQDESTISAIEDDNIPSLSSPMGLVLTSNSAASSIVDISDSKTADDDKPVSPQTATSLCISHVSKLLEVLQSNTKPGEAEFIVNRLEDSLSMRDLKDKNMNEQEHELHVQSLYTRLPWDKVIESIKPFLLSQDMPTFCLGLRLSRIFMFNSKSIQLCNSSLSLDLILISALGSDMRDDHNNCRFHVVQVIRQMITAGSSKVCEISRGVCCAMVSAAEQSDDKIRFLCIETLAELLVLDPQKAFQAGAVKILLNTMTEVKNTNYGNLDEQINYCLSLCMAFISASDAPDLRRKYLRDGKDFISVLTAFTDIQLYTANSSYNFNMTSTNLSQSKDTTTNSTLSICAAVMKLLLRTWVGLNCFDIQLLVECMTLPLANVQNTLIDVVDCVLVVNNEPKTPNNMSSHNSAVIPNQFTALLLHILHKYGLVDQLEQLQTNGENLEVKQKARNLMSKVLVLNASLMPQPQILEHYSKSTRLLTKSLETVLPYGLPTTSVAFLDSEQKTYYDSTYFEPSMDAFVRFSKEIDDNSFKKLLNSTHVLDTKSFTQWNWDALMELIQGPLKSSKRIEETTRNSKFMKRLLSFFRPFKYRFSYLTALPENRKYAEVGKELMCTFLETEEGIGYLSGNKLFRQIAECLAQLDPLSGIVSTDPLLSVKRFRATLCSAYLEMIGVLSRSETGQQFLAQMRIFNMFYRLCDINREDIVRSIICTLDYRLEGHPRLILAKAMSANNSSTRLYATEFVGYKLAIADSQFWLIDLLMEQLYDSEFAVVKAASQALYNMCIASVDNLDYFISLRPSLKHLKEHKEPLMTLFMTRSKGFQLLMVELNDEDMKQWAPECLHTYVSKMESYLENLEMKRFSTLENDQDRKSSIEPFSFPFYTRPSRRNAKDNIYPPSHIYGELSSSDEGCAFLKSNGNLGGLCLLIKDAAKCIEKEPAKVWSPDEQIELKAALWAVGHVGSQSRGAKLLNIDVVESICLIAKNALMYSLKGTAYNSLALFAKSQSGAEFVHQCNWSIVYDSFMMPQGVAIPPESYFDKFVKPQKLMISMEFPLTIDSSRAHTKDSTSSSRKGIDLSLEMPRENTSSSSTQVHTPLNAVSEISFDFEEPNRETKNSSGKESLLLSVSQLTSSVLSQSASKNLIALRNSNPSLFQSGEVLREVLEIFSSGHYKQAIRRFVFKLFETKYILEKLYKRRR</sequence>
<dbReference type="InterPro" id="IPR029452">
    <property type="entry name" value="RICTOR_V"/>
</dbReference>
<feature type="region of interest" description="Disordered" evidence="3">
    <location>
        <begin position="1"/>
        <end position="106"/>
    </location>
</feature>
<comment type="similarity">
    <text evidence="1">Belongs to the RICTOR family.</text>
</comment>
<keyword evidence="8" id="KW-1185">Reference proteome</keyword>
<feature type="domain" description="Rapamycin-insensitive companion of mTOR middle" evidence="4">
    <location>
        <begin position="719"/>
        <end position="942"/>
    </location>
</feature>
<feature type="region of interest" description="Disordered" evidence="3">
    <location>
        <begin position="1252"/>
        <end position="1284"/>
    </location>
</feature>
<dbReference type="Pfam" id="PF14666">
    <property type="entry name" value="RICTOR_M"/>
    <property type="match status" value="1"/>
</dbReference>
<feature type="compositionally biased region" description="Basic and acidic residues" evidence="3">
    <location>
        <begin position="64"/>
        <end position="106"/>
    </location>
</feature>
<evidence type="ECO:0000259" key="6">
    <source>
        <dbReference type="SMART" id="SM01310"/>
    </source>
</evidence>
<proteinExistence type="inferred from homology"/>
<dbReference type="GO" id="GO:0038203">
    <property type="term" value="P:TORC2 signaling"/>
    <property type="evidence" value="ECO:0007669"/>
    <property type="project" value="TreeGrafter"/>
</dbReference>
<evidence type="ECO:0000313" key="7">
    <source>
        <dbReference type="EMBL" id="GMM51329.1"/>
    </source>
</evidence>
<evidence type="ECO:0000259" key="4">
    <source>
        <dbReference type="SMART" id="SM01307"/>
    </source>
</evidence>
<gene>
    <name evidence="7" type="ORF">DASB73_022870</name>
</gene>
<dbReference type="InterPro" id="IPR029453">
    <property type="entry name" value="Rictor_IV"/>
</dbReference>
<dbReference type="SMART" id="SM01307">
    <property type="entry name" value="RICTOR_M"/>
    <property type="match status" value="1"/>
</dbReference>
<evidence type="ECO:0000256" key="2">
    <source>
        <dbReference type="SAM" id="Coils"/>
    </source>
</evidence>
<dbReference type="InterPro" id="IPR028268">
    <property type="entry name" value="Pianissimo_fam"/>
</dbReference>
<feature type="coiled-coil region" evidence="2">
    <location>
        <begin position="112"/>
        <end position="179"/>
    </location>
</feature>